<feature type="region of interest" description="Disordered" evidence="1">
    <location>
        <begin position="445"/>
        <end position="494"/>
    </location>
</feature>
<evidence type="ECO:0000313" key="2">
    <source>
        <dbReference type="EMBL" id="EJD35171.1"/>
    </source>
</evidence>
<feature type="compositionally biased region" description="Basic residues" evidence="1">
    <location>
        <begin position="467"/>
        <end position="476"/>
    </location>
</feature>
<name>J0LEE4_AURST</name>
<dbReference type="KEGG" id="adl:AURDEDRAFT_117438"/>
<dbReference type="EMBL" id="JH687901">
    <property type="protein sequence ID" value="EJD35171.1"/>
    <property type="molecule type" value="Genomic_DNA"/>
</dbReference>
<gene>
    <name evidence="2" type="ORF">AURDEDRAFT_117438</name>
</gene>
<feature type="compositionally biased region" description="Basic residues" evidence="1">
    <location>
        <begin position="355"/>
        <end position="371"/>
    </location>
</feature>
<evidence type="ECO:0000313" key="3">
    <source>
        <dbReference type="Proteomes" id="UP000006514"/>
    </source>
</evidence>
<dbReference type="InParanoid" id="J0LEE4"/>
<protein>
    <submittedName>
        <fullName evidence="2">Uncharacterized protein</fullName>
    </submittedName>
</protein>
<evidence type="ECO:0000256" key="1">
    <source>
        <dbReference type="SAM" id="MobiDB-lite"/>
    </source>
</evidence>
<sequence>MAQTTFWDTLNMTSFHQLIVFGVGDARRSDDPWAAAEQHAGPAMEWLRPSIHGDETLRILTQAIVDASEYPELCACCCIKDIETRLLQSVGPSLGDFIINNDYRGWRYTVNSELFVGAPTRHCGVCACGKTHAFGHAAPRLSPSPCSPDIDRPESPLNIVITLPDSPRATPVDVAPDSGCDNPLLEFWPAPRPAPVPQSVDNLIPELRAVSLDDAALVQDCAPVAGAPSQEQAYYNPYGPMELLIAGKWLRVRLLDMATRTYLPIDEAGHDLLYDGVMHTIREEGDDGAGNRTYLWEERVVDHDSADEAPAPAPPPSPALSACSSLSPDSEPSLASSEAGSGSDSDSSTLSLRTRSLRSRRSARHSPYRRGRPLEDMRKLRAALPHEDPVDDIVPDVRAISLYERGLPRATPPPTFVLPPSPLMPSIDSLEPDATFAATRTIGDASLFSDSSSSGSEGEDSDCAAGRYRKTRRSSPRHNPLARDRRRAIPAARQ</sequence>
<feature type="region of interest" description="Disordered" evidence="1">
    <location>
        <begin position="303"/>
        <end position="376"/>
    </location>
</feature>
<organism evidence="2 3">
    <name type="scientific">Auricularia subglabra (strain TFB-10046 / SS5)</name>
    <name type="common">White-rot fungus</name>
    <name type="synonym">Auricularia delicata (strain TFB10046)</name>
    <dbReference type="NCBI Taxonomy" id="717982"/>
    <lineage>
        <taxon>Eukaryota</taxon>
        <taxon>Fungi</taxon>
        <taxon>Dikarya</taxon>
        <taxon>Basidiomycota</taxon>
        <taxon>Agaricomycotina</taxon>
        <taxon>Agaricomycetes</taxon>
        <taxon>Auriculariales</taxon>
        <taxon>Auriculariaceae</taxon>
        <taxon>Auricularia</taxon>
    </lineage>
</organism>
<feature type="compositionally biased region" description="Low complexity" evidence="1">
    <location>
        <begin position="319"/>
        <end position="354"/>
    </location>
</feature>
<accession>J0LEE4</accession>
<reference evidence="3" key="1">
    <citation type="journal article" date="2012" name="Science">
        <title>The Paleozoic origin of enzymatic lignin decomposition reconstructed from 31 fungal genomes.</title>
        <authorList>
            <person name="Floudas D."/>
            <person name="Binder M."/>
            <person name="Riley R."/>
            <person name="Barry K."/>
            <person name="Blanchette R.A."/>
            <person name="Henrissat B."/>
            <person name="Martinez A.T."/>
            <person name="Otillar R."/>
            <person name="Spatafora J.W."/>
            <person name="Yadav J.S."/>
            <person name="Aerts A."/>
            <person name="Benoit I."/>
            <person name="Boyd A."/>
            <person name="Carlson A."/>
            <person name="Copeland A."/>
            <person name="Coutinho P.M."/>
            <person name="de Vries R.P."/>
            <person name="Ferreira P."/>
            <person name="Findley K."/>
            <person name="Foster B."/>
            <person name="Gaskell J."/>
            <person name="Glotzer D."/>
            <person name="Gorecki P."/>
            <person name="Heitman J."/>
            <person name="Hesse C."/>
            <person name="Hori C."/>
            <person name="Igarashi K."/>
            <person name="Jurgens J.A."/>
            <person name="Kallen N."/>
            <person name="Kersten P."/>
            <person name="Kohler A."/>
            <person name="Kuees U."/>
            <person name="Kumar T.K.A."/>
            <person name="Kuo A."/>
            <person name="LaButti K."/>
            <person name="Larrondo L.F."/>
            <person name="Lindquist E."/>
            <person name="Ling A."/>
            <person name="Lombard V."/>
            <person name="Lucas S."/>
            <person name="Lundell T."/>
            <person name="Martin R."/>
            <person name="McLaughlin D.J."/>
            <person name="Morgenstern I."/>
            <person name="Morin E."/>
            <person name="Murat C."/>
            <person name="Nagy L.G."/>
            <person name="Nolan M."/>
            <person name="Ohm R.A."/>
            <person name="Patyshakuliyeva A."/>
            <person name="Rokas A."/>
            <person name="Ruiz-Duenas F.J."/>
            <person name="Sabat G."/>
            <person name="Salamov A."/>
            <person name="Samejima M."/>
            <person name="Schmutz J."/>
            <person name="Slot J.C."/>
            <person name="St John F."/>
            <person name="Stenlid J."/>
            <person name="Sun H."/>
            <person name="Sun S."/>
            <person name="Syed K."/>
            <person name="Tsang A."/>
            <person name="Wiebenga A."/>
            <person name="Young D."/>
            <person name="Pisabarro A."/>
            <person name="Eastwood D.C."/>
            <person name="Martin F."/>
            <person name="Cullen D."/>
            <person name="Grigoriev I.V."/>
            <person name="Hibbett D.S."/>
        </authorList>
    </citation>
    <scope>NUCLEOTIDE SEQUENCE [LARGE SCALE GENOMIC DNA]</scope>
    <source>
        <strain evidence="3">TFB10046</strain>
    </source>
</reference>
<proteinExistence type="predicted"/>
<dbReference type="AlphaFoldDB" id="J0LEE4"/>
<dbReference type="Proteomes" id="UP000006514">
    <property type="component" value="Unassembled WGS sequence"/>
</dbReference>
<keyword evidence="3" id="KW-1185">Reference proteome</keyword>